<dbReference type="InterPro" id="IPR016181">
    <property type="entry name" value="Acyl_CoA_acyltransferase"/>
</dbReference>
<feature type="domain" description="N-acetyltransferase" evidence="1">
    <location>
        <begin position="9"/>
        <end position="146"/>
    </location>
</feature>
<evidence type="ECO:0000313" key="3">
    <source>
        <dbReference type="Proteomes" id="UP000239724"/>
    </source>
</evidence>
<dbReference type="GO" id="GO:0016747">
    <property type="term" value="F:acyltransferase activity, transferring groups other than amino-acyl groups"/>
    <property type="evidence" value="ECO:0007669"/>
    <property type="project" value="InterPro"/>
</dbReference>
<dbReference type="EMBL" id="NHRY01000132">
    <property type="protein sequence ID" value="PPQ34052.1"/>
    <property type="molecule type" value="Genomic_DNA"/>
</dbReference>
<gene>
    <name evidence="2" type="ORF">CCS01_12620</name>
</gene>
<reference evidence="2 3" key="1">
    <citation type="journal article" date="2018" name="Arch. Microbiol.">
        <title>New insights into the metabolic potential of the phototrophic purple bacterium Rhodopila globiformis DSM 161(T) from its draft genome sequence and evidence for a vanadium-dependent nitrogenase.</title>
        <authorList>
            <person name="Imhoff J.F."/>
            <person name="Rahn T."/>
            <person name="Kunzel S."/>
            <person name="Neulinger S.C."/>
        </authorList>
    </citation>
    <scope>NUCLEOTIDE SEQUENCE [LARGE SCALE GENOMIC DNA]</scope>
    <source>
        <strain evidence="2 3">DSM 161</strain>
    </source>
</reference>
<sequence length="146" mass="16604">MSSSTPREQHYYRLDRPQCAKDWQAWHGIRRKVFHLPRPEQDDRPGIHPLLLWRDDEPIGAIQVDDLHNAAAALRLVAIDPAHQGGGHGRVMLQRAEEFVKNLGCRKAVVYATPEAAGFYAQAGYDEEDWDDMCMGGIVQMLKKLD</sequence>
<dbReference type="Pfam" id="PF00583">
    <property type="entry name" value="Acetyltransf_1"/>
    <property type="match status" value="1"/>
</dbReference>
<comment type="caution">
    <text evidence="2">The sequence shown here is derived from an EMBL/GenBank/DDBJ whole genome shotgun (WGS) entry which is preliminary data.</text>
</comment>
<organism evidence="2 3">
    <name type="scientific">Rhodopila globiformis</name>
    <name type="common">Rhodopseudomonas globiformis</name>
    <dbReference type="NCBI Taxonomy" id="1071"/>
    <lineage>
        <taxon>Bacteria</taxon>
        <taxon>Pseudomonadati</taxon>
        <taxon>Pseudomonadota</taxon>
        <taxon>Alphaproteobacteria</taxon>
        <taxon>Acetobacterales</taxon>
        <taxon>Acetobacteraceae</taxon>
        <taxon>Rhodopila</taxon>
    </lineage>
</organism>
<evidence type="ECO:0000259" key="1">
    <source>
        <dbReference type="PROSITE" id="PS51186"/>
    </source>
</evidence>
<dbReference type="Proteomes" id="UP000239724">
    <property type="component" value="Unassembled WGS sequence"/>
</dbReference>
<keyword evidence="3" id="KW-1185">Reference proteome</keyword>
<dbReference type="AlphaFoldDB" id="A0A2S6NHD9"/>
<dbReference type="InterPro" id="IPR000182">
    <property type="entry name" value="GNAT_dom"/>
</dbReference>
<dbReference type="PROSITE" id="PS51186">
    <property type="entry name" value="GNAT"/>
    <property type="match status" value="1"/>
</dbReference>
<dbReference type="Gene3D" id="3.40.630.30">
    <property type="match status" value="1"/>
</dbReference>
<dbReference type="OrthoDB" id="1821130at2"/>
<protein>
    <recommendedName>
        <fullName evidence="1">N-acetyltransferase domain-containing protein</fullName>
    </recommendedName>
</protein>
<accession>A0A2S6NHD9</accession>
<dbReference type="RefSeq" id="WP_104519209.1">
    <property type="nucleotide sequence ID" value="NZ_NHRY01000132.1"/>
</dbReference>
<dbReference type="SUPFAM" id="SSF55729">
    <property type="entry name" value="Acyl-CoA N-acyltransferases (Nat)"/>
    <property type="match status" value="1"/>
</dbReference>
<dbReference type="CDD" id="cd04301">
    <property type="entry name" value="NAT_SF"/>
    <property type="match status" value="1"/>
</dbReference>
<proteinExistence type="predicted"/>
<name>A0A2S6NHD9_RHOGL</name>
<evidence type="ECO:0000313" key="2">
    <source>
        <dbReference type="EMBL" id="PPQ34052.1"/>
    </source>
</evidence>